<keyword evidence="2" id="KW-1185">Reference proteome</keyword>
<gene>
    <name evidence="1" type="ORF">A1O5_08408</name>
</gene>
<proteinExistence type="predicted"/>
<protein>
    <submittedName>
        <fullName evidence="1">Uncharacterized protein</fullName>
    </submittedName>
</protein>
<dbReference type="AlphaFoldDB" id="W9XDV8"/>
<organism evidence="1 2">
    <name type="scientific">Cladophialophora psammophila CBS 110553</name>
    <dbReference type="NCBI Taxonomy" id="1182543"/>
    <lineage>
        <taxon>Eukaryota</taxon>
        <taxon>Fungi</taxon>
        <taxon>Dikarya</taxon>
        <taxon>Ascomycota</taxon>
        <taxon>Pezizomycotina</taxon>
        <taxon>Eurotiomycetes</taxon>
        <taxon>Chaetothyriomycetidae</taxon>
        <taxon>Chaetothyriales</taxon>
        <taxon>Herpotrichiellaceae</taxon>
        <taxon>Cladophialophora</taxon>
    </lineage>
</organism>
<evidence type="ECO:0000313" key="2">
    <source>
        <dbReference type="Proteomes" id="UP000019471"/>
    </source>
</evidence>
<comment type="caution">
    <text evidence="1">The sequence shown here is derived from an EMBL/GenBank/DDBJ whole genome shotgun (WGS) entry which is preliminary data.</text>
</comment>
<evidence type="ECO:0000313" key="1">
    <source>
        <dbReference type="EMBL" id="EXJ68614.1"/>
    </source>
</evidence>
<dbReference type="HOGENOM" id="CLU_2277206_0_0_1"/>
<name>W9XDV8_9EURO</name>
<reference evidence="1 2" key="1">
    <citation type="submission" date="2013-03" db="EMBL/GenBank/DDBJ databases">
        <title>The Genome Sequence of Cladophialophora psammophila CBS 110553.</title>
        <authorList>
            <consortium name="The Broad Institute Genomics Platform"/>
            <person name="Cuomo C."/>
            <person name="de Hoog S."/>
            <person name="Gorbushina A."/>
            <person name="Walker B."/>
            <person name="Young S.K."/>
            <person name="Zeng Q."/>
            <person name="Gargeya S."/>
            <person name="Fitzgerald M."/>
            <person name="Haas B."/>
            <person name="Abouelleil A."/>
            <person name="Allen A.W."/>
            <person name="Alvarado L."/>
            <person name="Arachchi H.M."/>
            <person name="Berlin A.M."/>
            <person name="Chapman S.B."/>
            <person name="Gainer-Dewar J."/>
            <person name="Goldberg J."/>
            <person name="Griggs A."/>
            <person name="Gujja S."/>
            <person name="Hansen M."/>
            <person name="Howarth C."/>
            <person name="Imamovic A."/>
            <person name="Ireland A."/>
            <person name="Larimer J."/>
            <person name="McCowan C."/>
            <person name="Murphy C."/>
            <person name="Pearson M."/>
            <person name="Poon T.W."/>
            <person name="Priest M."/>
            <person name="Roberts A."/>
            <person name="Saif S."/>
            <person name="Shea T."/>
            <person name="Sisk P."/>
            <person name="Sykes S."/>
            <person name="Wortman J."/>
            <person name="Nusbaum C."/>
            <person name="Birren B."/>
        </authorList>
    </citation>
    <scope>NUCLEOTIDE SEQUENCE [LARGE SCALE GENOMIC DNA]</scope>
    <source>
        <strain evidence="1 2">CBS 110553</strain>
    </source>
</reference>
<sequence length="102" mass="11834">MDQRMQNLSQRVLRAKTKLYAYPIAPCGAQGFPICQAQYLIWERTPSVCRAFLLLGKRSFLHDYDSFNEKAYRWHRYLGLTSDFPRCRPCGSTARNSIPLDG</sequence>
<dbReference type="EMBL" id="AMGX01000013">
    <property type="protein sequence ID" value="EXJ68614.1"/>
    <property type="molecule type" value="Genomic_DNA"/>
</dbReference>
<dbReference type="RefSeq" id="XP_007747180.1">
    <property type="nucleotide sequence ID" value="XM_007748990.1"/>
</dbReference>
<dbReference type="GeneID" id="19193107"/>
<dbReference type="Proteomes" id="UP000019471">
    <property type="component" value="Unassembled WGS sequence"/>
</dbReference>
<accession>W9XDV8</accession>